<name>F0YMG1_AURAN</name>
<feature type="region of interest" description="Disordered" evidence="6">
    <location>
        <begin position="1"/>
        <end position="29"/>
    </location>
</feature>
<feature type="region of interest" description="Disordered" evidence="6">
    <location>
        <begin position="98"/>
        <end position="128"/>
    </location>
</feature>
<dbReference type="AlphaFoldDB" id="F0YMG1"/>
<dbReference type="InterPro" id="IPR038217">
    <property type="entry name" value="MRG_C_sf"/>
</dbReference>
<dbReference type="InterPro" id="IPR008676">
    <property type="entry name" value="MRG"/>
</dbReference>
<evidence type="ECO:0000256" key="5">
    <source>
        <dbReference type="ARBA" id="ARBA00023242"/>
    </source>
</evidence>
<dbReference type="GO" id="GO:0006325">
    <property type="term" value="P:chromatin organization"/>
    <property type="evidence" value="ECO:0007669"/>
    <property type="project" value="UniProtKB-KW"/>
</dbReference>
<dbReference type="eggNOG" id="KOG3001">
    <property type="taxonomic scope" value="Eukaryota"/>
</dbReference>
<dbReference type="InParanoid" id="F0YMG1"/>
<keyword evidence="3" id="KW-0805">Transcription regulation</keyword>
<evidence type="ECO:0000259" key="7">
    <source>
        <dbReference type="Pfam" id="PF05712"/>
    </source>
</evidence>
<reference evidence="9 10" key="1">
    <citation type="journal article" date="2011" name="Proc. Natl. Acad. Sci. U.S.A.">
        <title>Niche of harmful alga Aureococcus anophagefferens revealed through ecogenomics.</title>
        <authorList>
            <person name="Gobler C.J."/>
            <person name="Berry D.L."/>
            <person name="Dyhrman S.T."/>
            <person name="Wilhelm S.W."/>
            <person name="Salamov A."/>
            <person name="Lobanov A.V."/>
            <person name="Zhang Y."/>
            <person name="Collier J.L."/>
            <person name="Wurch L.L."/>
            <person name="Kustka A.B."/>
            <person name="Dill B.D."/>
            <person name="Shah M."/>
            <person name="VerBerkmoes N.C."/>
            <person name="Kuo A."/>
            <person name="Terry A."/>
            <person name="Pangilinan J."/>
            <person name="Lindquist E.A."/>
            <person name="Lucas S."/>
            <person name="Paulsen I.T."/>
            <person name="Hattenrath-Lehmann T.K."/>
            <person name="Talmage S.C."/>
            <person name="Walker E.A."/>
            <person name="Koch F."/>
            <person name="Burson A.M."/>
            <person name="Marcoval M.A."/>
            <person name="Tang Y.Z."/>
            <person name="Lecleir G.R."/>
            <person name="Coyne K.J."/>
            <person name="Berg G.M."/>
            <person name="Bertrand E.M."/>
            <person name="Saito M.A."/>
            <person name="Gladyshev V.N."/>
            <person name="Grigoriev I.V."/>
        </authorList>
    </citation>
    <scope>NUCLEOTIDE SEQUENCE [LARGE SCALE GENOMIC DNA]</scope>
    <source>
        <strain evidence="10">CCMP 1984</strain>
    </source>
</reference>
<evidence type="ECO:0000256" key="1">
    <source>
        <dbReference type="ARBA" id="ARBA00004123"/>
    </source>
</evidence>
<evidence type="ECO:0000256" key="2">
    <source>
        <dbReference type="ARBA" id="ARBA00022853"/>
    </source>
</evidence>
<dbReference type="GO" id="GO:0000123">
    <property type="term" value="C:histone acetyltransferase complex"/>
    <property type="evidence" value="ECO:0007669"/>
    <property type="project" value="TreeGrafter"/>
</dbReference>
<dbReference type="Pfam" id="PF11717">
    <property type="entry name" value="Tudor-knot"/>
    <property type="match status" value="1"/>
</dbReference>
<feature type="domain" description="Tudor-knot" evidence="8">
    <location>
        <begin position="35"/>
        <end position="85"/>
    </location>
</feature>
<evidence type="ECO:0000313" key="9">
    <source>
        <dbReference type="EMBL" id="EGB03669.1"/>
    </source>
</evidence>
<dbReference type="GeneID" id="20226442"/>
<sequence length="258" mass="26634">MSDSIPGGAPGAPAPPPAPPADAAPAPPPAPGAFAVGSACFCAHQSNWYKARVRQVAGDGGRVRYLVHYDGWNARTDAWVDGASLRAADYDFGPAAAAEPAAAGGGAAPAAPPAKRRKRAAAAAPAAPAAAAADGGGARLRLPLPRELRDVLVRDWEQVTREPRHWPALPRSPTVAELLAGFVDGRAAAAPGAQAAKWRDVLLVKTDLAPGELPQLAAKLGALVDHLAKRRGELFLDHYELREAHLGAYGLGAPERRA</sequence>
<keyword evidence="2" id="KW-0156">Chromatin regulator</keyword>
<keyword evidence="4" id="KW-0804">Transcription</keyword>
<dbReference type="InterPro" id="IPR026541">
    <property type="entry name" value="MRG_dom"/>
</dbReference>
<evidence type="ECO:0000259" key="8">
    <source>
        <dbReference type="Pfam" id="PF11717"/>
    </source>
</evidence>
<dbReference type="InterPro" id="IPR016197">
    <property type="entry name" value="Chromo-like_dom_sf"/>
</dbReference>
<dbReference type="Proteomes" id="UP000002729">
    <property type="component" value="Unassembled WGS sequence"/>
</dbReference>
<dbReference type="EMBL" id="GL833164">
    <property type="protein sequence ID" value="EGB03669.1"/>
    <property type="molecule type" value="Genomic_DNA"/>
</dbReference>
<dbReference type="PANTHER" id="PTHR10880:SF15">
    <property type="entry name" value="MSL COMPLEX SUBUNIT 3"/>
    <property type="match status" value="1"/>
</dbReference>
<evidence type="ECO:0000256" key="6">
    <source>
        <dbReference type="SAM" id="MobiDB-lite"/>
    </source>
</evidence>
<accession>F0YMG1</accession>
<feature type="domain" description="MRG" evidence="7">
    <location>
        <begin position="139"/>
        <end position="192"/>
    </location>
</feature>
<dbReference type="RefSeq" id="XP_009041599.1">
    <property type="nucleotide sequence ID" value="XM_009043351.1"/>
</dbReference>
<dbReference type="GO" id="GO:0006355">
    <property type="term" value="P:regulation of DNA-templated transcription"/>
    <property type="evidence" value="ECO:0007669"/>
    <property type="project" value="InterPro"/>
</dbReference>
<keyword evidence="5" id="KW-0539">Nucleus</keyword>
<proteinExistence type="predicted"/>
<feature type="compositionally biased region" description="Pro residues" evidence="6">
    <location>
        <begin position="12"/>
        <end position="29"/>
    </location>
</feature>
<evidence type="ECO:0000313" key="10">
    <source>
        <dbReference type="Proteomes" id="UP000002729"/>
    </source>
</evidence>
<dbReference type="GO" id="GO:0005634">
    <property type="term" value="C:nucleus"/>
    <property type="evidence" value="ECO:0007669"/>
    <property type="project" value="UniProtKB-SubCell"/>
</dbReference>
<protein>
    <submittedName>
        <fullName evidence="9">Uncharacterized protein</fullName>
    </submittedName>
</protein>
<dbReference type="PROSITE" id="PS51640">
    <property type="entry name" value="MRG"/>
    <property type="match status" value="1"/>
</dbReference>
<comment type="subcellular location">
    <subcellularLocation>
        <location evidence="1">Nucleus</location>
    </subcellularLocation>
</comment>
<keyword evidence="10" id="KW-1185">Reference proteome</keyword>
<dbReference type="SUPFAM" id="SSF54160">
    <property type="entry name" value="Chromo domain-like"/>
    <property type="match status" value="1"/>
</dbReference>
<dbReference type="InterPro" id="IPR025995">
    <property type="entry name" value="Tudor-knot"/>
</dbReference>
<dbReference type="Pfam" id="PF05712">
    <property type="entry name" value="MRG"/>
    <property type="match status" value="1"/>
</dbReference>
<evidence type="ECO:0000256" key="4">
    <source>
        <dbReference type="ARBA" id="ARBA00023163"/>
    </source>
</evidence>
<dbReference type="OrthoDB" id="124855at2759"/>
<dbReference type="Gene3D" id="1.10.274.30">
    <property type="entry name" value="MRG domain"/>
    <property type="match status" value="1"/>
</dbReference>
<dbReference type="KEGG" id="aaf:AURANDRAFT_67803"/>
<organism evidence="10">
    <name type="scientific">Aureococcus anophagefferens</name>
    <name type="common">Harmful bloom alga</name>
    <dbReference type="NCBI Taxonomy" id="44056"/>
    <lineage>
        <taxon>Eukaryota</taxon>
        <taxon>Sar</taxon>
        <taxon>Stramenopiles</taxon>
        <taxon>Ochrophyta</taxon>
        <taxon>Pelagophyceae</taxon>
        <taxon>Pelagomonadales</taxon>
        <taxon>Pelagomonadaceae</taxon>
        <taxon>Aureococcus</taxon>
    </lineage>
</organism>
<dbReference type="PANTHER" id="PTHR10880">
    <property type="entry name" value="MORTALITY FACTOR 4-LIKE PROTEIN"/>
    <property type="match status" value="1"/>
</dbReference>
<gene>
    <name evidence="9" type="ORF">AURANDRAFT_67803</name>
</gene>
<dbReference type="Gene3D" id="2.30.30.140">
    <property type="match status" value="1"/>
</dbReference>
<evidence type="ECO:0000256" key="3">
    <source>
        <dbReference type="ARBA" id="ARBA00023015"/>
    </source>
</evidence>